<proteinExistence type="predicted"/>
<keyword evidence="2" id="KW-1185">Reference proteome</keyword>
<gene>
    <name evidence="1" type="ORF">B0H17DRAFT_1130542</name>
</gene>
<dbReference type="AlphaFoldDB" id="A0AAD7DSS8"/>
<accession>A0AAD7DSS8</accession>
<evidence type="ECO:0000313" key="1">
    <source>
        <dbReference type="EMBL" id="KAJ7697233.1"/>
    </source>
</evidence>
<organism evidence="1 2">
    <name type="scientific">Mycena rosella</name>
    <name type="common">Pink bonnet</name>
    <name type="synonym">Agaricus rosellus</name>
    <dbReference type="NCBI Taxonomy" id="1033263"/>
    <lineage>
        <taxon>Eukaryota</taxon>
        <taxon>Fungi</taxon>
        <taxon>Dikarya</taxon>
        <taxon>Basidiomycota</taxon>
        <taxon>Agaricomycotina</taxon>
        <taxon>Agaricomycetes</taxon>
        <taxon>Agaricomycetidae</taxon>
        <taxon>Agaricales</taxon>
        <taxon>Marasmiineae</taxon>
        <taxon>Mycenaceae</taxon>
        <taxon>Mycena</taxon>
    </lineage>
</organism>
<name>A0AAD7DSS8_MYCRO</name>
<dbReference type="EMBL" id="JARKIE010000031">
    <property type="protein sequence ID" value="KAJ7697233.1"/>
    <property type="molecule type" value="Genomic_DNA"/>
</dbReference>
<reference evidence="1" key="1">
    <citation type="submission" date="2023-03" db="EMBL/GenBank/DDBJ databases">
        <title>Massive genome expansion in bonnet fungi (Mycena s.s.) driven by repeated elements and novel gene families across ecological guilds.</title>
        <authorList>
            <consortium name="Lawrence Berkeley National Laboratory"/>
            <person name="Harder C.B."/>
            <person name="Miyauchi S."/>
            <person name="Viragh M."/>
            <person name="Kuo A."/>
            <person name="Thoen E."/>
            <person name="Andreopoulos B."/>
            <person name="Lu D."/>
            <person name="Skrede I."/>
            <person name="Drula E."/>
            <person name="Henrissat B."/>
            <person name="Morin E."/>
            <person name="Kohler A."/>
            <person name="Barry K."/>
            <person name="LaButti K."/>
            <person name="Morin E."/>
            <person name="Salamov A."/>
            <person name="Lipzen A."/>
            <person name="Mereny Z."/>
            <person name="Hegedus B."/>
            <person name="Baldrian P."/>
            <person name="Stursova M."/>
            <person name="Weitz H."/>
            <person name="Taylor A."/>
            <person name="Grigoriev I.V."/>
            <person name="Nagy L.G."/>
            <person name="Martin F."/>
            <person name="Kauserud H."/>
        </authorList>
    </citation>
    <scope>NUCLEOTIDE SEQUENCE</scope>
    <source>
        <strain evidence="1">CBHHK067</strain>
    </source>
</reference>
<sequence length="264" mass="29415">MSKQPMIVYGAAKPSQLSKRKAVLAYLAFVQYLLIEPPTEGAERPFRSVLPWIEAGLYPWTQPPAQHTQIAIRSICDFDAPWIAMDGYGYSSPLLLSSLRSPAGMNGKYLRLTPPPEPVCYQTGQPFAQFEPKTLYLFDGAAPVVLGRASSRRENNRLSEPDNAYLKVPTGQTALGREHAALCLYIAMKERDGMILPADDAMTTYTTLLNPHSEPYRLNNCSRVRLGINGAITVRFLVDVVFELSDTDKWSSTSNKRFIRALPS</sequence>
<comment type="caution">
    <text evidence="1">The sequence shown here is derived from an EMBL/GenBank/DDBJ whole genome shotgun (WGS) entry which is preliminary data.</text>
</comment>
<protein>
    <submittedName>
        <fullName evidence="1">Uncharacterized protein</fullName>
    </submittedName>
</protein>
<dbReference type="Proteomes" id="UP001221757">
    <property type="component" value="Unassembled WGS sequence"/>
</dbReference>
<evidence type="ECO:0000313" key="2">
    <source>
        <dbReference type="Proteomes" id="UP001221757"/>
    </source>
</evidence>